<evidence type="ECO:0000259" key="5">
    <source>
        <dbReference type="PROSITE" id="PS50089"/>
    </source>
</evidence>
<keyword evidence="7" id="KW-1185">Reference proteome</keyword>
<feature type="coiled-coil region" evidence="4">
    <location>
        <begin position="51"/>
        <end position="78"/>
    </location>
</feature>
<evidence type="ECO:0000256" key="3">
    <source>
        <dbReference type="PROSITE-ProRule" id="PRU00175"/>
    </source>
</evidence>
<dbReference type="Proteomes" id="UP001152320">
    <property type="component" value="Chromosome 18"/>
</dbReference>
<dbReference type="EMBL" id="JAIZAY010000018">
    <property type="protein sequence ID" value="KAJ8024767.1"/>
    <property type="molecule type" value="Genomic_DNA"/>
</dbReference>
<keyword evidence="1 3" id="KW-0479">Metal-binding</keyword>
<evidence type="ECO:0000313" key="7">
    <source>
        <dbReference type="Proteomes" id="UP001152320"/>
    </source>
</evidence>
<keyword evidence="1 3" id="KW-0863">Zinc-finger</keyword>
<dbReference type="SUPFAM" id="SSF57850">
    <property type="entry name" value="RING/U-box"/>
    <property type="match status" value="1"/>
</dbReference>
<organism evidence="6 7">
    <name type="scientific">Holothuria leucospilota</name>
    <name type="common">Black long sea cucumber</name>
    <name type="synonym">Mertensiothuria leucospilota</name>
    <dbReference type="NCBI Taxonomy" id="206669"/>
    <lineage>
        <taxon>Eukaryota</taxon>
        <taxon>Metazoa</taxon>
        <taxon>Echinodermata</taxon>
        <taxon>Eleutherozoa</taxon>
        <taxon>Echinozoa</taxon>
        <taxon>Holothuroidea</taxon>
        <taxon>Aspidochirotacea</taxon>
        <taxon>Aspidochirotida</taxon>
        <taxon>Holothuriidae</taxon>
        <taxon>Holothuria</taxon>
    </lineage>
</organism>
<dbReference type="OrthoDB" id="6381204at2759"/>
<dbReference type="GO" id="GO:0008270">
    <property type="term" value="F:zinc ion binding"/>
    <property type="evidence" value="ECO:0007669"/>
    <property type="project" value="UniProtKB-KW"/>
</dbReference>
<dbReference type="PROSITE" id="PS50089">
    <property type="entry name" value="ZF_RING_2"/>
    <property type="match status" value="1"/>
</dbReference>
<accession>A0A9Q1BHD0</accession>
<dbReference type="Gene3D" id="3.30.40.10">
    <property type="entry name" value="Zinc/RING finger domain, C3HC4 (zinc finger)"/>
    <property type="match status" value="1"/>
</dbReference>
<dbReference type="InterPro" id="IPR013083">
    <property type="entry name" value="Znf_RING/FYVE/PHD"/>
</dbReference>
<evidence type="ECO:0000256" key="2">
    <source>
        <dbReference type="ARBA" id="ARBA00022833"/>
    </source>
</evidence>
<feature type="domain" description="RING-type" evidence="5">
    <location>
        <begin position="88"/>
        <end position="134"/>
    </location>
</feature>
<protein>
    <recommendedName>
        <fullName evidence="5">RING-type domain-containing protein</fullName>
    </recommendedName>
</protein>
<reference evidence="6" key="1">
    <citation type="submission" date="2021-10" db="EMBL/GenBank/DDBJ databases">
        <title>Tropical sea cucumber genome reveals ecological adaptation and Cuvierian tubules defense mechanism.</title>
        <authorList>
            <person name="Chen T."/>
        </authorList>
    </citation>
    <scope>NUCLEOTIDE SEQUENCE</scope>
    <source>
        <strain evidence="6">Nanhai2018</strain>
        <tissue evidence="6">Muscle</tissue>
    </source>
</reference>
<sequence length="161" mass="18050">MSSSSAMGKPVAVAGSLTSTPGLYLLYKLYELKQRCKEDRSSNSEGADDRKSMTEKELVQLNRKIEKLLRKLDKYDLSEPVLCKEDECVVCMNHRATICTFPCGHRVVCRKCFVRTIQIALSQRLLPLRCVLCRAKIVQLSQDEKAVLSPPSAISLADDNL</sequence>
<gene>
    <name evidence="6" type="ORF">HOLleu_34771</name>
</gene>
<dbReference type="AlphaFoldDB" id="A0A9Q1BHD0"/>
<comment type="caution">
    <text evidence="6">The sequence shown here is derived from an EMBL/GenBank/DDBJ whole genome shotgun (WGS) entry which is preliminary data.</text>
</comment>
<dbReference type="InterPro" id="IPR001841">
    <property type="entry name" value="Znf_RING"/>
</dbReference>
<name>A0A9Q1BHD0_HOLLE</name>
<evidence type="ECO:0000313" key="6">
    <source>
        <dbReference type="EMBL" id="KAJ8024767.1"/>
    </source>
</evidence>
<proteinExistence type="predicted"/>
<evidence type="ECO:0000256" key="4">
    <source>
        <dbReference type="SAM" id="Coils"/>
    </source>
</evidence>
<keyword evidence="4" id="KW-0175">Coiled coil</keyword>
<dbReference type="Pfam" id="PF13920">
    <property type="entry name" value="zf-C3HC4_3"/>
    <property type="match status" value="1"/>
</dbReference>
<keyword evidence="2" id="KW-0862">Zinc</keyword>
<evidence type="ECO:0000256" key="1">
    <source>
        <dbReference type="ARBA" id="ARBA00022771"/>
    </source>
</evidence>